<dbReference type="Gene3D" id="3.40.850.10">
    <property type="entry name" value="Kinesin motor domain"/>
    <property type="match status" value="1"/>
</dbReference>
<comment type="similarity">
    <text evidence="3">Belongs to the TRAFAC class myosin-kinesin ATPase superfamily. Kinesin family.</text>
</comment>
<dbReference type="Pfam" id="PF00071">
    <property type="entry name" value="Ras"/>
    <property type="match status" value="1"/>
</dbReference>
<dbReference type="InterPro" id="IPR036961">
    <property type="entry name" value="Kinesin_motor_dom_sf"/>
</dbReference>
<evidence type="ECO:0000256" key="1">
    <source>
        <dbReference type="ARBA" id="ARBA00022701"/>
    </source>
</evidence>
<dbReference type="PROSITE" id="PS50067">
    <property type="entry name" value="KINESIN_MOTOR_2"/>
    <property type="match status" value="1"/>
</dbReference>
<evidence type="ECO:0000313" key="5">
    <source>
        <dbReference type="EMBL" id="PWZ45343.1"/>
    </source>
</evidence>
<dbReference type="InterPro" id="IPR027417">
    <property type="entry name" value="P-loop_NTPase"/>
</dbReference>
<dbReference type="SMART" id="SM00174">
    <property type="entry name" value="RHO"/>
    <property type="match status" value="1"/>
</dbReference>
<dbReference type="PANTHER" id="PTHR47972">
    <property type="entry name" value="KINESIN-LIKE PROTEIN KLP-3"/>
    <property type="match status" value="1"/>
</dbReference>
<proteinExistence type="inferred from homology"/>
<keyword evidence="1" id="KW-0493">Microtubule</keyword>
<evidence type="ECO:0000256" key="2">
    <source>
        <dbReference type="ARBA" id="ARBA00023175"/>
    </source>
</evidence>
<dbReference type="GO" id="GO:0007018">
    <property type="term" value="P:microtubule-based movement"/>
    <property type="evidence" value="ECO:0007669"/>
    <property type="project" value="InterPro"/>
</dbReference>
<keyword evidence="2" id="KW-0505">Motor protein</keyword>
<dbReference type="GO" id="GO:0005874">
    <property type="term" value="C:microtubule"/>
    <property type="evidence" value="ECO:0007669"/>
    <property type="project" value="UniProtKB-KW"/>
</dbReference>
<dbReference type="ExpressionAtlas" id="A0A3L6G9V3">
    <property type="expression patterns" value="baseline and differential"/>
</dbReference>
<dbReference type="GO" id="GO:0005524">
    <property type="term" value="F:ATP binding"/>
    <property type="evidence" value="ECO:0007669"/>
    <property type="project" value="InterPro"/>
</dbReference>
<dbReference type="GO" id="GO:0005525">
    <property type="term" value="F:GTP binding"/>
    <property type="evidence" value="ECO:0007669"/>
    <property type="project" value="InterPro"/>
</dbReference>
<comment type="caution">
    <text evidence="3">Lacks conserved residue(s) required for the propagation of feature annotation.</text>
</comment>
<dbReference type="Pfam" id="PF00225">
    <property type="entry name" value="Kinesin"/>
    <property type="match status" value="1"/>
</dbReference>
<dbReference type="PROSITE" id="PS51419">
    <property type="entry name" value="RAB"/>
    <property type="match status" value="1"/>
</dbReference>
<dbReference type="SMART" id="SM00129">
    <property type="entry name" value="KISc"/>
    <property type="match status" value="1"/>
</dbReference>
<sequence length="359" mass="40471">MVKGENLMNEECTKSKLWLNDLAGSEWAAKTDAQGERLKQAQNINKSLSTLGDVIFAVATKTSHIPFRNSKLTHLLKDSLSGDSKTLMFVQISPNENDVGETLCSLNFASRVRSIELGHAKKQVDVDELSRYKLMVGRAKQDSKNKNAHNKSMEERIQVLEVKNKAKDMLTLNLQEEANPDQYLFMEPNPIYTQSRFNIRLSIIIYAIRNYQQLAMCGVDFKVKMVTIGGKKLKLAIWDTVYDVTRRETFTNLSDIWAKEIDLYSTNQDCIKMLVGNKVDKESERAVTKKEGIEFAREYGCLFLECSAKTKVNVEQCFEELVLKILDTPSLLADASSGAKKNIFKQKPPEADAAASSCC</sequence>
<dbReference type="SMART" id="SM00173">
    <property type="entry name" value="RAS"/>
    <property type="match status" value="1"/>
</dbReference>
<feature type="domain" description="Kinesin motor" evidence="4">
    <location>
        <begin position="1"/>
        <end position="115"/>
    </location>
</feature>
<reference evidence="5" key="1">
    <citation type="journal article" date="2018" name="Nat. Genet.">
        <title>Extensive intraspecific gene order and gene structural variations between Mo17 and other maize genomes.</title>
        <authorList>
            <person name="Sun S."/>
            <person name="Zhou Y."/>
            <person name="Chen J."/>
            <person name="Shi J."/>
            <person name="Zhao H."/>
            <person name="Zhao H."/>
            <person name="Song W."/>
            <person name="Zhang M."/>
            <person name="Cui Y."/>
            <person name="Dong X."/>
            <person name="Liu H."/>
            <person name="Ma X."/>
            <person name="Jiao Y."/>
            <person name="Wang B."/>
            <person name="Wei X."/>
            <person name="Stein J.C."/>
            <person name="Glaubitz J.C."/>
            <person name="Lu F."/>
            <person name="Yu G."/>
            <person name="Liang C."/>
            <person name="Fengler K."/>
            <person name="Li B."/>
            <person name="Rafalski A."/>
            <person name="Schnable P.S."/>
            <person name="Ware D.H."/>
            <person name="Buckler E.S."/>
            <person name="Lai J."/>
        </authorList>
    </citation>
    <scope>NUCLEOTIDE SEQUENCE [LARGE SCALE GENOMIC DNA]</scope>
    <source>
        <tissue evidence="5">Seedling</tissue>
    </source>
</reference>
<organism evidence="5">
    <name type="scientific">Zea mays</name>
    <name type="common">Maize</name>
    <dbReference type="NCBI Taxonomy" id="4577"/>
    <lineage>
        <taxon>Eukaryota</taxon>
        <taxon>Viridiplantae</taxon>
        <taxon>Streptophyta</taxon>
        <taxon>Embryophyta</taxon>
        <taxon>Tracheophyta</taxon>
        <taxon>Spermatophyta</taxon>
        <taxon>Magnoliopsida</taxon>
        <taxon>Liliopsida</taxon>
        <taxon>Poales</taxon>
        <taxon>Poaceae</taxon>
        <taxon>PACMAD clade</taxon>
        <taxon>Panicoideae</taxon>
        <taxon>Andropogonodae</taxon>
        <taxon>Andropogoneae</taxon>
        <taxon>Tripsacinae</taxon>
        <taxon>Zea</taxon>
    </lineage>
</organism>
<evidence type="ECO:0000259" key="4">
    <source>
        <dbReference type="PROSITE" id="PS50067"/>
    </source>
</evidence>
<dbReference type="GO" id="GO:0003924">
    <property type="term" value="F:GTPase activity"/>
    <property type="evidence" value="ECO:0007669"/>
    <property type="project" value="InterPro"/>
</dbReference>
<dbReference type="InterPro" id="IPR001806">
    <property type="entry name" value="Small_GTPase"/>
</dbReference>
<evidence type="ECO:0000256" key="3">
    <source>
        <dbReference type="PROSITE-ProRule" id="PRU00283"/>
    </source>
</evidence>
<accession>A0A3L6G9V3</accession>
<dbReference type="GO" id="GO:0008017">
    <property type="term" value="F:microtubule binding"/>
    <property type="evidence" value="ECO:0007669"/>
    <property type="project" value="InterPro"/>
</dbReference>
<dbReference type="EMBL" id="NCVQ01000002">
    <property type="protein sequence ID" value="PWZ45343.1"/>
    <property type="molecule type" value="Genomic_DNA"/>
</dbReference>
<dbReference type="InterPro" id="IPR027640">
    <property type="entry name" value="Kinesin-like_fam"/>
</dbReference>
<dbReference type="SUPFAM" id="SSF52540">
    <property type="entry name" value="P-loop containing nucleoside triphosphate hydrolases"/>
    <property type="match status" value="2"/>
</dbReference>
<dbReference type="PRINTS" id="PR00380">
    <property type="entry name" value="KINESINHEAVY"/>
</dbReference>
<dbReference type="PANTHER" id="PTHR47972:SF35">
    <property type="entry name" value="KINESIN-LIKE PROTEIN KIN-14Q"/>
    <property type="match status" value="1"/>
</dbReference>
<name>A0A3L6G9V3_MAIZE</name>
<dbReference type="AlphaFoldDB" id="A0A3L6G9V3"/>
<dbReference type="Proteomes" id="UP000251960">
    <property type="component" value="Chromosome 10"/>
</dbReference>
<dbReference type="Gene3D" id="3.40.50.300">
    <property type="entry name" value="P-loop containing nucleotide triphosphate hydrolases"/>
    <property type="match status" value="1"/>
</dbReference>
<dbReference type="PROSITE" id="PS51421">
    <property type="entry name" value="RAS"/>
    <property type="match status" value="1"/>
</dbReference>
<dbReference type="InterPro" id="IPR001752">
    <property type="entry name" value="Kinesin_motor_dom"/>
</dbReference>
<comment type="caution">
    <text evidence="5">The sequence shown here is derived from an EMBL/GenBank/DDBJ whole genome shotgun (WGS) entry which is preliminary data.</text>
</comment>
<protein>
    <submittedName>
        <fullName evidence="5">Kinesin-like protein KIN-14R</fullName>
    </submittedName>
</protein>
<gene>
    <name evidence="5" type="primary">KIN14R_2</name>
    <name evidence="5" type="ORF">Zm00014a_011063</name>
</gene>
<dbReference type="SMART" id="SM00175">
    <property type="entry name" value="RAB"/>
    <property type="match status" value="1"/>
</dbReference>
<dbReference type="GO" id="GO:0003777">
    <property type="term" value="F:microtubule motor activity"/>
    <property type="evidence" value="ECO:0007669"/>
    <property type="project" value="InterPro"/>
</dbReference>